<proteinExistence type="inferred from homology"/>
<evidence type="ECO:0000256" key="5">
    <source>
        <dbReference type="ARBA" id="ARBA00023159"/>
    </source>
</evidence>
<feature type="compositionally biased region" description="Basic and acidic residues" evidence="9">
    <location>
        <begin position="460"/>
        <end position="472"/>
    </location>
</feature>
<feature type="compositionally biased region" description="Polar residues" evidence="9">
    <location>
        <begin position="438"/>
        <end position="452"/>
    </location>
</feature>
<dbReference type="CDD" id="cd11655">
    <property type="entry name" value="rap1_myb-like"/>
    <property type="match status" value="1"/>
</dbReference>
<evidence type="ECO:0000256" key="8">
    <source>
        <dbReference type="RuleBase" id="RU367107"/>
    </source>
</evidence>
<dbReference type="InterPro" id="IPR038104">
    <property type="entry name" value="Rap1_C_sf"/>
</dbReference>
<organism evidence="13 14">
    <name type="scientific">Pyrenophora teres f. teres</name>
    <dbReference type="NCBI Taxonomy" id="97479"/>
    <lineage>
        <taxon>Eukaryota</taxon>
        <taxon>Fungi</taxon>
        <taxon>Dikarya</taxon>
        <taxon>Ascomycota</taxon>
        <taxon>Pezizomycotina</taxon>
        <taxon>Dothideomycetes</taxon>
        <taxon>Pleosporomycetidae</taxon>
        <taxon>Pleosporales</taxon>
        <taxon>Pleosporineae</taxon>
        <taxon>Pleosporaceae</taxon>
        <taxon>Pyrenophora</taxon>
    </lineage>
</organism>
<feature type="compositionally biased region" description="Acidic residues" evidence="9">
    <location>
        <begin position="538"/>
        <end position="547"/>
    </location>
</feature>
<dbReference type="CDD" id="cd00084">
    <property type="entry name" value="HMG-box_SF"/>
    <property type="match status" value="1"/>
</dbReference>
<accession>A0A6S6WEJ5</accession>
<dbReference type="GO" id="GO:0010833">
    <property type="term" value="P:telomere maintenance via telomere lengthening"/>
    <property type="evidence" value="ECO:0007669"/>
    <property type="project" value="UniProtKB-UniRule"/>
</dbReference>
<dbReference type="InterPro" id="IPR009057">
    <property type="entry name" value="Homeodomain-like_sf"/>
</dbReference>
<dbReference type="Pfam" id="PF11626">
    <property type="entry name" value="Rap1_C"/>
    <property type="match status" value="1"/>
</dbReference>
<feature type="compositionally biased region" description="Low complexity" evidence="9">
    <location>
        <begin position="679"/>
        <end position="695"/>
    </location>
</feature>
<keyword evidence="3 8" id="KW-0779">Telomere</keyword>
<sequence length="807" mass="90543">MAGPTVYKDVVEDLEFGSGAKLFAGKKFFVAQRVPIRNHLLDDIKSNGGQIVLLEKQADYVIADHFRRDCPPGSISYEFIQRSVKQGELANPDDHIAGPPIGEAREAGATHQPRKIGRAAYTAEEDRILYKWVRDAEAMGSLASGNELYKQLEQKYPRHTWQSWRDRYLKQLRQYPPKALDIPDNAPPSPASDQSNKRAPPVAPKEAPRIEQPAPRSAPATNVSEETKKDDYSVGELTDMFSTEDWLELYAYVDLIETSKENGRYNEWWDSWAETQGEQTSEQWRQYYEKIVRPQWLRDPQSKRDKIKKQIDEKHAEEEPSQSQSVCEHFSEQEEPEEESPTTENSKASEQPSESEDGRFEDFLNEEGTDELPAAYKLYAREVRQATSAAQPSLDYAALHNFLLTQWHSLSEDERAPYLAMDQALTEITMVTPKDSTRIGTDNKLPSSSTARPESPEAYTKMHEKFVKRLRDDSEEEEDVQVPRPSKRLKSRSATPTNDDVLGTVDQPLNISSAESSQSLFVSEIAGQKTGPDMPVTLDEDEDEDATMVEQGGENEGKEVESIESDDFSDIKDLPPPPSIYDTVSEDELPSNTPTPRAVRQTKSIFNTQAILSSPTQDPRDNLTRPFGKDTTPKQKLCSPSPFDRLESDASTTQSLEEYRRSLQEKAAAEASPKPLRISASPSPAPSTVSSTGSGDPDPPLTADEINEFFDEQNARGISNAFISAALTRTRLRPELTIKVLDAWTAGKSLPNERGIWSKADDEAVESCDGIALDRLEMKHTLDGWGGITERMIFLEGSRNRKSGQFK</sequence>
<feature type="domain" description="TERF2-interacting telomeric protein 1 Myb" evidence="10">
    <location>
        <begin position="121"/>
        <end position="176"/>
    </location>
</feature>
<feature type="compositionally biased region" description="Polar residues" evidence="9">
    <location>
        <begin position="590"/>
        <end position="617"/>
    </location>
</feature>
<evidence type="ECO:0000313" key="13">
    <source>
        <dbReference type="EMBL" id="CAE7211998.1"/>
    </source>
</evidence>
<evidence type="ECO:0000256" key="4">
    <source>
        <dbReference type="ARBA" id="ARBA00023015"/>
    </source>
</evidence>
<keyword evidence="4" id="KW-0805">Transcription regulation</keyword>
<dbReference type="SUPFAM" id="SSF47095">
    <property type="entry name" value="HMG-box"/>
    <property type="match status" value="1"/>
</dbReference>
<dbReference type="GO" id="GO:0031848">
    <property type="term" value="P:protection from non-homologous end joining at telomere"/>
    <property type="evidence" value="ECO:0007669"/>
    <property type="project" value="TreeGrafter"/>
</dbReference>
<evidence type="ECO:0000256" key="3">
    <source>
        <dbReference type="ARBA" id="ARBA00022895"/>
    </source>
</evidence>
<dbReference type="Gene3D" id="1.10.30.10">
    <property type="entry name" value="High mobility group box domain"/>
    <property type="match status" value="1"/>
</dbReference>
<reference evidence="13" key="1">
    <citation type="submission" date="2021-02" db="EMBL/GenBank/DDBJ databases">
        <authorList>
            <person name="Syme A R."/>
            <person name="Syme A R."/>
            <person name="Moolhuijzen P."/>
        </authorList>
    </citation>
    <scope>NUCLEOTIDE SEQUENCE</scope>
    <source>
        <strain evidence="13">W1-1</strain>
    </source>
</reference>
<dbReference type="PANTHER" id="PTHR16466:SF6">
    <property type="entry name" value="TELOMERIC REPEAT-BINDING FACTOR 2-INTERACTING PROTEIN 1"/>
    <property type="match status" value="1"/>
</dbReference>
<dbReference type="GO" id="GO:0070187">
    <property type="term" value="C:shelterin complex"/>
    <property type="evidence" value="ECO:0007669"/>
    <property type="project" value="TreeGrafter"/>
</dbReference>
<evidence type="ECO:0000259" key="10">
    <source>
        <dbReference type="Pfam" id="PF08914"/>
    </source>
</evidence>
<protein>
    <recommendedName>
        <fullName evidence="8">DNA-binding protein RAP1</fullName>
    </recommendedName>
</protein>
<keyword evidence="5" id="KW-0010">Activator</keyword>
<feature type="compositionally biased region" description="Basic and acidic residues" evidence="9">
    <location>
        <begin position="618"/>
        <end position="633"/>
    </location>
</feature>
<comment type="similarity">
    <text evidence="1 8">Belongs to the RAP1 family.</text>
</comment>
<dbReference type="AlphaFoldDB" id="A0A6S6WEJ5"/>
<feature type="region of interest" description="Disordered" evidence="9">
    <location>
        <begin position="178"/>
        <end position="231"/>
    </location>
</feature>
<evidence type="ECO:0000256" key="1">
    <source>
        <dbReference type="ARBA" id="ARBA00010467"/>
    </source>
</evidence>
<feature type="domain" description="TRF2-interacting telomeric protein/Rap1 C-terminal" evidence="11">
    <location>
        <begin position="713"/>
        <end position="796"/>
    </location>
</feature>
<comment type="subunit">
    <text evidence="8">Homodimer.</text>
</comment>
<dbReference type="Gene3D" id="1.10.10.2170">
    <property type="match status" value="1"/>
</dbReference>
<comment type="function">
    <text evidence="8">Involved in the regulation of telomere length, clustering and has a specific role in telomere position effect (TPE).</text>
</comment>
<dbReference type="SUPFAM" id="SSF46689">
    <property type="entry name" value="Homeodomain-like"/>
    <property type="match status" value="1"/>
</dbReference>
<feature type="compositionally biased region" description="Basic and acidic residues" evidence="9">
    <location>
        <begin position="657"/>
        <end position="668"/>
    </location>
</feature>
<feature type="region of interest" description="Disordered" evidence="9">
    <location>
        <begin position="435"/>
        <end position="505"/>
    </location>
</feature>
<dbReference type="Pfam" id="PF08914">
    <property type="entry name" value="Myb_Rap1"/>
    <property type="match status" value="1"/>
</dbReference>
<feature type="region of interest" description="Disordered" evidence="9">
    <location>
        <begin position="299"/>
        <end position="358"/>
    </location>
</feature>
<keyword evidence="7 8" id="KW-0539">Nucleus</keyword>
<dbReference type="GO" id="GO:0042162">
    <property type="term" value="F:telomeric DNA binding"/>
    <property type="evidence" value="ECO:0007669"/>
    <property type="project" value="TreeGrafter"/>
</dbReference>
<evidence type="ECO:0000313" key="14">
    <source>
        <dbReference type="Proteomes" id="UP000472372"/>
    </source>
</evidence>
<feature type="domain" description="BRCT" evidence="12">
    <location>
        <begin position="21"/>
        <end position="94"/>
    </location>
</feature>
<evidence type="ECO:0000256" key="9">
    <source>
        <dbReference type="SAM" id="MobiDB-lite"/>
    </source>
</evidence>
<evidence type="ECO:0000256" key="6">
    <source>
        <dbReference type="ARBA" id="ARBA00023163"/>
    </source>
</evidence>
<dbReference type="InterPro" id="IPR015010">
    <property type="entry name" value="TERF2IP_Myb"/>
</dbReference>
<keyword evidence="2 8" id="KW-0158">Chromosome</keyword>
<dbReference type="Proteomes" id="UP000472372">
    <property type="component" value="Chromosome 10"/>
</dbReference>
<feature type="region of interest" description="Disordered" evidence="9">
    <location>
        <begin position="528"/>
        <end position="703"/>
    </location>
</feature>
<dbReference type="InterPro" id="IPR036910">
    <property type="entry name" value="HMG_box_dom_sf"/>
</dbReference>
<comment type="subcellular location">
    <subcellularLocation>
        <location evidence="8">Nucleus</location>
    </subcellularLocation>
    <subcellularLocation>
        <location evidence="8">Chromosome</location>
        <location evidence="8">Telomere</location>
    </subcellularLocation>
</comment>
<gene>
    <name evidence="13" type="ORF">PTTW11_10241</name>
</gene>
<evidence type="ECO:0000259" key="11">
    <source>
        <dbReference type="Pfam" id="PF11626"/>
    </source>
</evidence>
<evidence type="ECO:0000259" key="12">
    <source>
        <dbReference type="Pfam" id="PF16589"/>
    </source>
</evidence>
<keyword evidence="6" id="KW-0804">Transcription</keyword>
<dbReference type="Gene3D" id="1.10.10.60">
    <property type="entry name" value="Homeodomain-like"/>
    <property type="match status" value="1"/>
</dbReference>
<dbReference type="GO" id="GO:0005654">
    <property type="term" value="C:nucleoplasm"/>
    <property type="evidence" value="ECO:0007669"/>
    <property type="project" value="UniProtKB-ARBA"/>
</dbReference>
<evidence type="ECO:0000256" key="7">
    <source>
        <dbReference type="ARBA" id="ARBA00023242"/>
    </source>
</evidence>
<dbReference type="Pfam" id="PF16589">
    <property type="entry name" value="BRCT_2"/>
    <property type="match status" value="1"/>
</dbReference>
<feature type="compositionally biased region" description="Basic and acidic residues" evidence="9">
    <location>
        <begin position="300"/>
        <end position="318"/>
    </location>
</feature>
<dbReference type="FunFam" id="1.10.10.60:FF:000246">
    <property type="entry name" value="Telomeric repeat-binding factor 2-interacting protein 1"/>
    <property type="match status" value="1"/>
</dbReference>
<dbReference type="EMBL" id="HG992986">
    <property type="protein sequence ID" value="CAE7211998.1"/>
    <property type="molecule type" value="Genomic_DNA"/>
</dbReference>
<dbReference type="InterPro" id="IPR039595">
    <property type="entry name" value="TE2IP/Rap1"/>
</dbReference>
<dbReference type="InterPro" id="IPR021661">
    <property type="entry name" value="Rap1_C"/>
</dbReference>
<dbReference type="InterPro" id="IPR001357">
    <property type="entry name" value="BRCT_dom"/>
</dbReference>
<evidence type="ECO:0000256" key="2">
    <source>
        <dbReference type="ARBA" id="ARBA00022454"/>
    </source>
</evidence>
<name>A0A6S6WEJ5_9PLEO</name>
<dbReference type="PANTHER" id="PTHR16466">
    <property type="entry name" value="TELOMERE REPEAT-BINDING FACTOR 2-INTERACTING PROTEIN 1"/>
    <property type="match status" value="1"/>
</dbReference>